<dbReference type="PROSITE" id="PS00012">
    <property type="entry name" value="PHOSPHOPANTETHEINE"/>
    <property type="match status" value="1"/>
</dbReference>
<dbReference type="Pfam" id="PF00109">
    <property type="entry name" value="ketoacyl-synt"/>
    <property type="match status" value="1"/>
</dbReference>
<evidence type="ECO:0000256" key="1">
    <source>
        <dbReference type="ARBA" id="ARBA00022450"/>
    </source>
</evidence>
<dbReference type="GO" id="GO:0005886">
    <property type="term" value="C:plasma membrane"/>
    <property type="evidence" value="ECO:0007669"/>
    <property type="project" value="TreeGrafter"/>
</dbReference>
<dbReference type="InterPro" id="IPR016036">
    <property type="entry name" value="Malonyl_transacylase_ACP-bd"/>
</dbReference>
<dbReference type="InterPro" id="IPR036736">
    <property type="entry name" value="ACP-like_sf"/>
</dbReference>
<dbReference type="InterPro" id="IPR006162">
    <property type="entry name" value="Ppantetheine_attach_site"/>
</dbReference>
<accession>A0A385SD55</accession>
<dbReference type="Pfam" id="PF00698">
    <property type="entry name" value="Acyl_transf_1"/>
    <property type="match status" value="1"/>
</dbReference>
<dbReference type="InterPro" id="IPR016039">
    <property type="entry name" value="Thiolase-like"/>
</dbReference>
<dbReference type="CDD" id="cd08955">
    <property type="entry name" value="KR_2_FAS_SDR_x"/>
    <property type="match status" value="1"/>
</dbReference>
<dbReference type="SMART" id="SM00825">
    <property type="entry name" value="PKS_KS"/>
    <property type="match status" value="1"/>
</dbReference>
<feature type="domain" description="Ketosynthase family 3 (KS3)" evidence="7">
    <location>
        <begin position="14"/>
        <end position="437"/>
    </location>
</feature>
<dbReference type="Gene3D" id="3.40.47.10">
    <property type="match status" value="1"/>
</dbReference>
<dbReference type="Pfam" id="PF00550">
    <property type="entry name" value="PP-binding"/>
    <property type="match status" value="1"/>
</dbReference>
<dbReference type="InterPro" id="IPR020806">
    <property type="entry name" value="PKS_PP-bd"/>
</dbReference>
<dbReference type="InterPro" id="IPR057326">
    <property type="entry name" value="KR_dom"/>
</dbReference>
<dbReference type="FunFam" id="3.40.366.10:FF:000002">
    <property type="entry name" value="Probable polyketide synthase 2"/>
    <property type="match status" value="1"/>
</dbReference>
<evidence type="ECO:0000256" key="2">
    <source>
        <dbReference type="ARBA" id="ARBA00022553"/>
    </source>
</evidence>
<dbReference type="InterPro" id="IPR014043">
    <property type="entry name" value="Acyl_transferase_dom"/>
</dbReference>
<evidence type="ECO:0000313" key="10">
    <source>
        <dbReference type="Proteomes" id="UP000266183"/>
    </source>
</evidence>
<dbReference type="Gene3D" id="3.40.50.1820">
    <property type="entry name" value="alpha/beta hydrolase"/>
    <property type="match status" value="1"/>
</dbReference>
<dbReference type="Gene3D" id="1.10.1200.10">
    <property type="entry name" value="ACP-like"/>
    <property type="match status" value="1"/>
</dbReference>
<gene>
    <name evidence="9" type="ORF">D4L85_02830</name>
</gene>
<evidence type="ECO:0000256" key="3">
    <source>
        <dbReference type="ARBA" id="ARBA00022679"/>
    </source>
</evidence>
<feature type="active site" description="Proton donor; for dehydratase activity" evidence="5">
    <location>
        <position position="1110"/>
    </location>
</feature>
<dbReference type="PROSITE" id="PS50075">
    <property type="entry name" value="CARRIER"/>
    <property type="match status" value="1"/>
</dbReference>
<dbReference type="GO" id="GO:0005737">
    <property type="term" value="C:cytoplasm"/>
    <property type="evidence" value="ECO:0007669"/>
    <property type="project" value="TreeGrafter"/>
</dbReference>
<feature type="region of interest" description="N-terminal hotdog fold" evidence="5">
    <location>
        <begin position="904"/>
        <end position="1031"/>
    </location>
</feature>
<dbReference type="InterPro" id="IPR014031">
    <property type="entry name" value="Ketoacyl_synth_C"/>
</dbReference>
<dbReference type="GO" id="GO:0004315">
    <property type="term" value="F:3-oxoacyl-[acyl-carrier-protein] synthase activity"/>
    <property type="evidence" value="ECO:0007669"/>
    <property type="project" value="InterPro"/>
</dbReference>
<dbReference type="InterPro" id="IPR020841">
    <property type="entry name" value="PKS_Beta-ketoAc_synthase_dom"/>
</dbReference>
<protein>
    <submittedName>
        <fullName evidence="9">SDR family NAD(P)-dependent oxidoreductase</fullName>
    </submittedName>
</protein>
<feature type="domain" description="PKS/mFAS DH" evidence="8">
    <location>
        <begin position="904"/>
        <end position="1203"/>
    </location>
</feature>
<keyword evidence="10" id="KW-1185">Reference proteome</keyword>
<dbReference type="SUPFAM" id="SSF51735">
    <property type="entry name" value="NAD(P)-binding Rossmann-fold domains"/>
    <property type="match status" value="2"/>
</dbReference>
<keyword evidence="3" id="KW-0808">Transferase</keyword>
<reference evidence="10" key="1">
    <citation type="submission" date="2018-09" db="EMBL/GenBank/DDBJ databases">
        <title>Chryseolinea sp. KIS68-18 isolated from soil.</title>
        <authorList>
            <person name="Weon H.-Y."/>
            <person name="Kwon S.-W."/>
            <person name="Lee S.A."/>
        </authorList>
    </citation>
    <scope>NUCLEOTIDE SEQUENCE [LARGE SCALE GENOMIC DNA]</scope>
    <source>
        <strain evidence="10">KIS68-18</strain>
    </source>
</reference>
<dbReference type="InterPro" id="IPR001031">
    <property type="entry name" value="Thioesterase"/>
</dbReference>
<dbReference type="SUPFAM" id="SSF47336">
    <property type="entry name" value="ACP-like"/>
    <property type="match status" value="1"/>
</dbReference>
<dbReference type="InterPro" id="IPR001227">
    <property type="entry name" value="Ac_transferase_dom_sf"/>
</dbReference>
<dbReference type="Gene3D" id="3.10.129.110">
    <property type="entry name" value="Polyketide synthase dehydratase"/>
    <property type="match status" value="1"/>
</dbReference>
<dbReference type="Gene3D" id="3.30.70.3290">
    <property type="match status" value="1"/>
</dbReference>
<dbReference type="CDD" id="cd00833">
    <property type="entry name" value="PKS"/>
    <property type="match status" value="1"/>
</dbReference>
<evidence type="ECO:0000259" key="6">
    <source>
        <dbReference type="PROSITE" id="PS50075"/>
    </source>
</evidence>
<dbReference type="GO" id="GO:0071770">
    <property type="term" value="P:DIM/DIP cell wall layer assembly"/>
    <property type="evidence" value="ECO:0007669"/>
    <property type="project" value="TreeGrafter"/>
</dbReference>
<dbReference type="KEGG" id="chk:D4L85_02830"/>
<feature type="domain" description="Carrier" evidence="6">
    <location>
        <begin position="1734"/>
        <end position="1811"/>
    </location>
</feature>
<dbReference type="Pfam" id="PF00975">
    <property type="entry name" value="Thioesterase"/>
    <property type="match status" value="1"/>
</dbReference>
<dbReference type="Pfam" id="PF02801">
    <property type="entry name" value="Ketoacyl-synt_C"/>
    <property type="match status" value="1"/>
</dbReference>
<evidence type="ECO:0000313" key="9">
    <source>
        <dbReference type="EMBL" id="AYB29583.1"/>
    </source>
</evidence>
<dbReference type="GO" id="GO:0006633">
    <property type="term" value="P:fatty acid biosynthetic process"/>
    <property type="evidence" value="ECO:0007669"/>
    <property type="project" value="InterPro"/>
</dbReference>
<dbReference type="Pfam" id="PF14765">
    <property type="entry name" value="PS-DH"/>
    <property type="match status" value="1"/>
</dbReference>
<dbReference type="Pfam" id="PF21394">
    <property type="entry name" value="Beta-ketacyl_N"/>
    <property type="match status" value="1"/>
</dbReference>
<sequence>MKTPHNNPQSPVMKEPIAIVGMSCRFPQAETLQAFWKLLSEGRDTITEIPKSRWNNDDYYDSDPLAQGKSHQRHASMLENIHDFDPLFFNISPAEAAEMNPSQKLMLELVWEAVENSTIPMQSVQGKKVGVYVGNIWNDFEHLRKHKNAPVTSHSAVGQSSNIIANRVSFAFGFTGPSLVMDTGCSSSLVALHLACQSLWDGSTEMSFAAGINHILDPDQNVLLAKFGGLSKKGKCSTFDEAADGFVRGEGAGVLFLKRLSDAERDGDTIYAVVKGSAMNNNGYNVNLPATSTEGQKQVLREAYAGSGIAPKDVHYVEAHGTGTKLGDPTETRALGEFFGQGRTTKLRVGSVKTNIGHLEAAAGMAGLIKVVLAIRHKMLPPSLNFKNPNPAIAFEELKIQVQNELGQWPTGHGEKLRAGINSFGWGGTNAHTVIEEYRPIVVQSAPTHSVTNRYALPLSARSQKALKSYAKEYADRIKAGNEEAFANLSVATALLKPGFDFRVLHTGTNKEAVLNSLEDFLKDEQELTPAAPLSAREKVVFVFPGQGSQWLGMGRELMQKETVFRKAIEACDKAYRPYTDWSLLEQLQSTDNTGRWNEINVIQPAICAIQIALAKLWMAWGVRPQAVVGHSMGEVAAAHIAGTISLEDAANIICTRSKLMKRVSGQGGAMAVTELDQNAAAEMIKRYPGLSVAVSNSPKSTVVAGDKQAIDQLLQELESKGLFGRLVKVDVASHSQQMDPLKEDLRLALQGITPREGEIALYSTVQARQMEGREMNAEYWVSNLRNTVQFSTIMQQLMDRQHVVFIEVSPHPVLTNAVNECAEAGKMKVITVPSLFREKPEQESLLKNLGDLYAKGFDVCWKDFYGIAKAPIVSLPAYPFQRETYALEDRSAEQRDKSTGLRFPLLGQSLTLAGLDEVRYWESQIGLGKYPYLADHQVNATPVFPGAGYVEIILEAALEIHGAGVPIIRKLNFIQSINLAEGELKRVQLRMVENENGRNDFKFFARGNAEDKSGWTLLAEGVLTMYTGSLTHTDRFINTTSAAVSSVDTKEYYQSLQGLGLQYGKHFQGLQTLSMERRGANTYVSFEVQPEESIRQNANRYALHPALLDACFQPLFLTIAQQPDASSDRTTFLTSVDEVQLLGKIDYSQPVRGEARLYPARTDSERGTITVKADLIIFGAHDNVVLKVSGLQGKILDADLIRRESEKIKSWLYDVEWNERAVAEKNNVKSELQTWLLFGDVYGLSGILLEKMEAAGIRFIHVTPDREFGRVEDGSGLLQYKLDYADKDGYARLAKDLAHHVPVLDGVLHMGGLYYPSSERELTSNEMEGEQVYGSISVLYALQEVMARQTSKAPKLAVVTNGMQVVGSDKHQPQVVHAALSGLLRVVSNELPQYEAKRYDLSFNPMMEELDQVVQMIQESDVADREITLRGRMQFTPRLKALSNTETAAKALQARYSDQATYLVTGFRGLGFVFIEWMIRRGARNFALLSRTGKAPDSVLTKILAYESQGCRFTTFQADASHADQLQNVLEKIQSSMPPLKGVIHAAGVIEAKSIDKISEIEFMETLAPKLKGAWNLHLLTQHLTLDCFVLFSSASSLIGLSGQASYVAANSFLDVLAHRRKQKGLTAQSINWGVIKDVGMVANESELEKYARAEGFEPIVMKEAMDVYDTIAMQDFTQIGIMKIDATQMGSYYSAMSRTHYFKGLLTIDKTTADEKEVSFLDTFAGLTDARERKEALEQLITRHVSKIIKMPVARINASMTFKGLGVDSLMAIQLRNLLEKSVDLKLSVAMFWSHPSIREYAVYLFDNLRPQTAEQRLIIALEKQDAAAEATVDNRWFVTTKVNDKAIRRLFCFHDAGGNASLYHDWENRLGDGVEVVLVELPGRGTRWAEQPYRKLEDLLKDMMPILLDKMDKPFSFFGHSMGGLIAFEVIRSLRRMNKALPDKLFVSSTPSLFSYDKGQVDHQLSDEDLTAMFPHVSIENSKDAELQQILMRILRADLELLNNYQYTAEEPIPVSIVGFHGKEDARVTRQQVEQWQNETTKSFQLVSRPGGHRYIEHEAAFVTATILDAIGDEEAVLSVNQPS</sequence>
<dbReference type="InterPro" id="IPR049490">
    <property type="entry name" value="C883_1060-like_KR_N"/>
</dbReference>
<dbReference type="PROSITE" id="PS52004">
    <property type="entry name" value="KS3_2"/>
    <property type="match status" value="1"/>
</dbReference>
<keyword evidence="1" id="KW-0596">Phosphopantetheine</keyword>
<dbReference type="SUPFAM" id="SSF53474">
    <property type="entry name" value="alpha/beta-Hydrolases"/>
    <property type="match status" value="1"/>
</dbReference>
<dbReference type="Pfam" id="PF16197">
    <property type="entry name" value="KAsynt_C_assoc"/>
    <property type="match status" value="1"/>
</dbReference>
<dbReference type="PROSITE" id="PS00606">
    <property type="entry name" value="KS3_1"/>
    <property type="match status" value="1"/>
</dbReference>
<dbReference type="SMART" id="SM00822">
    <property type="entry name" value="PKS_KR"/>
    <property type="match status" value="1"/>
</dbReference>
<evidence type="ECO:0000259" key="7">
    <source>
        <dbReference type="PROSITE" id="PS52004"/>
    </source>
</evidence>
<dbReference type="InterPro" id="IPR020807">
    <property type="entry name" value="PKS_DH"/>
</dbReference>
<dbReference type="SUPFAM" id="SSF55048">
    <property type="entry name" value="Probable ACP-binding domain of malonyl-CoA ACP transacylase"/>
    <property type="match status" value="1"/>
</dbReference>
<evidence type="ECO:0000259" key="8">
    <source>
        <dbReference type="PROSITE" id="PS52019"/>
    </source>
</evidence>
<dbReference type="SMART" id="SM00823">
    <property type="entry name" value="PKS_PP"/>
    <property type="match status" value="1"/>
</dbReference>
<evidence type="ECO:0000256" key="5">
    <source>
        <dbReference type="PROSITE-ProRule" id="PRU01363"/>
    </source>
</evidence>
<dbReference type="InterPro" id="IPR049551">
    <property type="entry name" value="PKS_DH_C"/>
</dbReference>
<name>A0A385SD55_9BACT</name>
<dbReference type="SUPFAM" id="SSF52151">
    <property type="entry name" value="FabD/lysophospholipase-like"/>
    <property type="match status" value="1"/>
</dbReference>
<dbReference type="Gene3D" id="3.40.366.10">
    <property type="entry name" value="Malonyl-Coenzyme A Acyl Carrier Protein, domain 2"/>
    <property type="match status" value="1"/>
</dbReference>
<dbReference type="Pfam" id="PF21089">
    <property type="entry name" value="PKS_DH_N"/>
    <property type="match status" value="1"/>
</dbReference>
<keyword evidence="2" id="KW-0597">Phosphoprotein</keyword>
<dbReference type="Pfam" id="PF08659">
    <property type="entry name" value="KR"/>
    <property type="match status" value="1"/>
</dbReference>
<dbReference type="SUPFAM" id="SSF53901">
    <property type="entry name" value="Thiolase-like"/>
    <property type="match status" value="1"/>
</dbReference>
<dbReference type="GO" id="GO:0004312">
    <property type="term" value="F:fatty acid synthase activity"/>
    <property type="evidence" value="ECO:0007669"/>
    <property type="project" value="TreeGrafter"/>
</dbReference>
<dbReference type="InterPro" id="IPR036291">
    <property type="entry name" value="NAD(P)-bd_dom_sf"/>
</dbReference>
<dbReference type="SMART" id="SM00827">
    <property type="entry name" value="PKS_AT"/>
    <property type="match status" value="1"/>
</dbReference>
<dbReference type="InterPro" id="IPR032821">
    <property type="entry name" value="PKS_assoc"/>
</dbReference>
<dbReference type="FunFam" id="3.40.47.10:FF:000019">
    <property type="entry name" value="Polyketide synthase type I"/>
    <property type="match status" value="1"/>
</dbReference>
<dbReference type="InterPro" id="IPR049900">
    <property type="entry name" value="PKS_mFAS_DH"/>
</dbReference>
<feature type="region of interest" description="C-terminal hotdog fold" evidence="5">
    <location>
        <begin position="1045"/>
        <end position="1203"/>
    </location>
</feature>
<organism evidence="9 10">
    <name type="scientific">Chryseolinea soli</name>
    <dbReference type="NCBI Taxonomy" id="2321403"/>
    <lineage>
        <taxon>Bacteria</taxon>
        <taxon>Pseudomonadati</taxon>
        <taxon>Bacteroidota</taxon>
        <taxon>Cytophagia</taxon>
        <taxon>Cytophagales</taxon>
        <taxon>Fulvivirgaceae</taxon>
        <taxon>Chryseolinea</taxon>
    </lineage>
</organism>
<dbReference type="InterPro" id="IPR050091">
    <property type="entry name" value="PKS_NRPS_Biosynth_Enz"/>
</dbReference>
<dbReference type="InterPro" id="IPR016035">
    <property type="entry name" value="Acyl_Trfase/lysoPLipase"/>
</dbReference>
<proteinExistence type="predicted"/>
<dbReference type="SMART" id="SM00826">
    <property type="entry name" value="PKS_DH"/>
    <property type="match status" value="1"/>
</dbReference>
<dbReference type="Proteomes" id="UP000266183">
    <property type="component" value="Chromosome"/>
</dbReference>
<dbReference type="Gene3D" id="3.40.50.720">
    <property type="entry name" value="NAD(P)-binding Rossmann-like Domain"/>
    <property type="match status" value="1"/>
</dbReference>
<dbReference type="InterPro" id="IPR042104">
    <property type="entry name" value="PKS_dehydratase_sf"/>
</dbReference>
<dbReference type="InterPro" id="IPR018201">
    <property type="entry name" value="Ketoacyl_synth_AS"/>
</dbReference>
<dbReference type="PANTHER" id="PTHR43775">
    <property type="entry name" value="FATTY ACID SYNTHASE"/>
    <property type="match status" value="1"/>
</dbReference>
<dbReference type="InterPro" id="IPR013968">
    <property type="entry name" value="PKS_KR"/>
</dbReference>
<evidence type="ECO:0000256" key="4">
    <source>
        <dbReference type="ARBA" id="ARBA00054155"/>
    </source>
</evidence>
<dbReference type="InterPro" id="IPR014030">
    <property type="entry name" value="Ketoacyl_synth_N"/>
</dbReference>
<dbReference type="EMBL" id="CP032382">
    <property type="protein sequence ID" value="AYB29583.1"/>
    <property type="molecule type" value="Genomic_DNA"/>
</dbReference>
<comment type="function">
    <text evidence="4">Involved in production of the polyketide antibiotic thailandamide.</text>
</comment>
<dbReference type="InterPro" id="IPR029058">
    <property type="entry name" value="AB_hydrolase_fold"/>
</dbReference>
<dbReference type="GO" id="GO:0031177">
    <property type="term" value="F:phosphopantetheine binding"/>
    <property type="evidence" value="ECO:0007669"/>
    <property type="project" value="InterPro"/>
</dbReference>
<feature type="active site" description="Proton acceptor; for dehydratase activity" evidence="5">
    <location>
        <position position="937"/>
    </location>
</feature>
<dbReference type="PANTHER" id="PTHR43775:SF37">
    <property type="entry name" value="SI:DKEY-61P9.11"/>
    <property type="match status" value="1"/>
</dbReference>
<dbReference type="InterPro" id="IPR009081">
    <property type="entry name" value="PP-bd_ACP"/>
</dbReference>
<dbReference type="PROSITE" id="PS52019">
    <property type="entry name" value="PKS_MFAS_DH"/>
    <property type="match status" value="1"/>
</dbReference>
<dbReference type="InterPro" id="IPR049552">
    <property type="entry name" value="PKS_DH_N"/>
</dbReference>